<evidence type="ECO:0000256" key="7">
    <source>
        <dbReference type="ARBA" id="ARBA00023136"/>
    </source>
</evidence>
<protein>
    <submittedName>
        <fullName evidence="11">ATP-binding cassette domain-containing protein</fullName>
    </submittedName>
</protein>
<dbReference type="GO" id="GO:0015689">
    <property type="term" value="P:molybdate ion transport"/>
    <property type="evidence" value="ECO:0007669"/>
    <property type="project" value="InterPro"/>
</dbReference>
<evidence type="ECO:0000256" key="4">
    <source>
        <dbReference type="ARBA" id="ARBA00022741"/>
    </source>
</evidence>
<sequence length="361" mass="37302">MADDVLITAAIDARQFDVDATLAAGRVTAIVGPNGSGKSTLVGLVSGELRPDRGSVSLGLRVLSDAAAHVPTHRRPIALLAQRPLLFPHLDVVDNVAFGVRSRGAGKTEARERALRELDAVGAAPLASRRARALSGGEAQRVALARALATDPAIVLLDEPLASLDVATAGAMRALLAERLPACGATVALVTHDPLDIWTLADDLVCLEAGRLVESGPIADVLARPRTGFLADLSGVNLLEGTADPHDPAANGVLVGDDRVLGLWEGPEDAVGGQHVMATFAPSAVALFRTPPAGSPRNTWGVRVVDVDPRGATVRVNLTVANGQRLSADLSAPGAAALSLAPGDQLHAQVKATQVFLYPRH</sequence>
<dbReference type="InterPro" id="IPR003439">
    <property type="entry name" value="ABC_transporter-like_ATP-bd"/>
</dbReference>
<dbReference type="Pfam" id="PF00005">
    <property type="entry name" value="ABC_tran"/>
    <property type="match status" value="1"/>
</dbReference>
<dbReference type="InterPro" id="IPR004606">
    <property type="entry name" value="Mop_domain"/>
</dbReference>
<dbReference type="Gene3D" id="3.40.50.300">
    <property type="entry name" value="P-loop containing nucleotide triphosphate hydrolases"/>
    <property type="match status" value="1"/>
</dbReference>
<dbReference type="PROSITE" id="PS50893">
    <property type="entry name" value="ABC_TRANSPORTER_2"/>
    <property type="match status" value="1"/>
</dbReference>
<dbReference type="SUPFAM" id="SSF52540">
    <property type="entry name" value="P-loop containing nucleoside triphosphate hydrolases"/>
    <property type="match status" value="1"/>
</dbReference>
<dbReference type="InterPro" id="IPR003593">
    <property type="entry name" value="AAA+_ATPase"/>
</dbReference>
<evidence type="ECO:0000256" key="6">
    <source>
        <dbReference type="ARBA" id="ARBA00022967"/>
    </source>
</evidence>
<dbReference type="EMBL" id="SDMR01000019">
    <property type="protein sequence ID" value="TBT93070.1"/>
    <property type="molecule type" value="Genomic_DNA"/>
</dbReference>
<evidence type="ECO:0000256" key="3">
    <source>
        <dbReference type="ARBA" id="ARBA00022505"/>
    </source>
</evidence>
<accession>A0A4Q9KI54</accession>
<dbReference type="InterPro" id="IPR005116">
    <property type="entry name" value="Transp-assoc_OB_typ1"/>
</dbReference>
<dbReference type="GO" id="GO:0016887">
    <property type="term" value="F:ATP hydrolysis activity"/>
    <property type="evidence" value="ECO:0007669"/>
    <property type="project" value="InterPro"/>
</dbReference>
<dbReference type="PANTHER" id="PTHR43514:SF1">
    <property type="entry name" value="SULFATE_THIOSULFATE IMPORT ATP-BINDING PROTEIN CYSA"/>
    <property type="match status" value="1"/>
</dbReference>
<feature type="domain" description="Mop" evidence="10">
    <location>
        <begin position="293"/>
        <end position="359"/>
    </location>
</feature>
<dbReference type="GO" id="GO:0005524">
    <property type="term" value="F:ATP binding"/>
    <property type="evidence" value="ECO:0007669"/>
    <property type="project" value="UniProtKB-KW"/>
</dbReference>
<dbReference type="OrthoDB" id="3180400at2"/>
<keyword evidence="12" id="KW-1185">Reference proteome</keyword>
<keyword evidence="6" id="KW-1278">Translocase</keyword>
<dbReference type="SUPFAM" id="SSF50331">
    <property type="entry name" value="MOP-like"/>
    <property type="match status" value="1"/>
</dbReference>
<name>A0A4Q9KI54_PROTD</name>
<dbReference type="AlphaFoldDB" id="A0A4Q9KI54"/>
<evidence type="ECO:0000313" key="12">
    <source>
        <dbReference type="Proteomes" id="UP000291933"/>
    </source>
</evidence>
<dbReference type="PROSITE" id="PS51866">
    <property type="entry name" value="MOP"/>
    <property type="match status" value="1"/>
</dbReference>
<evidence type="ECO:0000256" key="1">
    <source>
        <dbReference type="ARBA" id="ARBA00022448"/>
    </source>
</evidence>
<feature type="domain" description="ABC transporter" evidence="9">
    <location>
        <begin position="1"/>
        <end position="234"/>
    </location>
</feature>
<dbReference type="InterPro" id="IPR008995">
    <property type="entry name" value="Mo/tungstate-bd_C_term_dom"/>
</dbReference>
<dbReference type="InterPro" id="IPR050334">
    <property type="entry name" value="Molybdenum_import_ModC"/>
</dbReference>
<keyword evidence="3 8" id="KW-0500">Molybdenum</keyword>
<keyword evidence="7" id="KW-0472">Membrane</keyword>
<evidence type="ECO:0000256" key="2">
    <source>
        <dbReference type="ARBA" id="ARBA00022475"/>
    </source>
</evidence>
<dbReference type="InterPro" id="IPR017871">
    <property type="entry name" value="ABC_transporter-like_CS"/>
</dbReference>
<dbReference type="Gene3D" id="2.40.50.100">
    <property type="match status" value="1"/>
</dbReference>
<keyword evidence="5 11" id="KW-0067">ATP-binding</keyword>
<gene>
    <name evidence="11" type="ORF">ET996_12565</name>
</gene>
<proteinExistence type="predicted"/>
<evidence type="ECO:0000259" key="9">
    <source>
        <dbReference type="PROSITE" id="PS50893"/>
    </source>
</evidence>
<evidence type="ECO:0000313" key="11">
    <source>
        <dbReference type="EMBL" id="TBT93070.1"/>
    </source>
</evidence>
<dbReference type="Proteomes" id="UP000291933">
    <property type="component" value="Unassembled WGS sequence"/>
</dbReference>
<evidence type="ECO:0000256" key="5">
    <source>
        <dbReference type="ARBA" id="ARBA00022840"/>
    </source>
</evidence>
<comment type="caution">
    <text evidence="11">The sequence shown here is derived from an EMBL/GenBank/DDBJ whole genome shotgun (WGS) entry which is preliminary data.</text>
</comment>
<keyword evidence="1" id="KW-0813">Transport</keyword>
<organism evidence="11 12">
    <name type="scientific">Propioniciclava tarda</name>
    <dbReference type="NCBI Taxonomy" id="433330"/>
    <lineage>
        <taxon>Bacteria</taxon>
        <taxon>Bacillati</taxon>
        <taxon>Actinomycetota</taxon>
        <taxon>Actinomycetes</taxon>
        <taxon>Propionibacteriales</taxon>
        <taxon>Propionibacteriaceae</taxon>
        <taxon>Propioniciclava</taxon>
    </lineage>
</organism>
<dbReference type="SMART" id="SM00382">
    <property type="entry name" value="AAA"/>
    <property type="match status" value="1"/>
</dbReference>
<keyword evidence="4" id="KW-0547">Nucleotide-binding</keyword>
<dbReference type="InterPro" id="IPR027417">
    <property type="entry name" value="P-loop_NTPase"/>
</dbReference>
<evidence type="ECO:0000256" key="8">
    <source>
        <dbReference type="PROSITE-ProRule" id="PRU01213"/>
    </source>
</evidence>
<dbReference type="PROSITE" id="PS00211">
    <property type="entry name" value="ABC_TRANSPORTER_1"/>
    <property type="match status" value="1"/>
</dbReference>
<keyword evidence="2" id="KW-1003">Cell membrane</keyword>
<dbReference type="Pfam" id="PF03459">
    <property type="entry name" value="TOBE"/>
    <property type="match status" value="1"/>
</dbReference>
<dbReference type="PANTHER" id="PTHR43514">
    <property type="entry name" value="ABC TRANSPORTER I FAMILY MEMBER 10"/>
    <property type="match status" value="1"/>
</dbReference>
<evidence type="ECO:0000259" key="10">
    <source>
        <dbReference type="PROSITE" id="PS51866"/>
    </source>
</evidence>
<reference evidence="11 12" key="1">
    <citation type="submission" date="2019-01" db="EMBL/GenBank/DDBJ databases">
        <title>Lactibacter flavus gen. nov., sp. nov., a novel bacterium of the family Propionibacteriaceae isolated from raw milk and dairy products.</title>
        <authorList>
            <person name="Huptas C."/>
            <person name="Wenning M."/>
            <person name="Breitenwieser F."/>
            <person name="Doll E."/>
            <person name="Von Neubeck M."/>
            <person name="Busse H.-J."/>
            <person name="Scherer S."/>
        </authorList>
    </citation>
    <scope>NUCLEOTIDE SEQUENCE [LARGE SCALE GENOMIC DNA]</scope>
    <source>
        <strain evidence="11 12">DSM 22130</strain>
    </source>
</reference>
<dbReference type="RefSeq" id="WP_131172909.1">
    <property type="nucleotide sequence ID" value="NZ_FXTL01000020.1"/>
</dbReference>